<dbReference type="EMBL" id="MK098186">
    <property type="protein sequence ID" value="AZQ20878.1"/>
    <property type="molecule type" value="Genomic_DNA"/>
</dbReference>
<sequence>MSGILTSLAGAVLCAACYRHIDKLVAGVRIVTAMTIVILPTWAKRLLAHYRGHMTVSALRSSDNRIHIEAYDSDRTCRVILKRDLRNMRIVHTASGEDATAQYGAYFGWQQVMPPGYHIDFISRQHTDNE</sequence>
<dbReference type="Proteomes" id="UP000317388">
    <property type="component" value="Segment"/>
</dbReference>
<dbReference type="EMBL" id="MK098187">
    <property type="protein sequence ID" value="AZQ21001.1"/>
    <property type="molecule type" value="Genomic_DNA"/>
</dbReference>
<evidence type="ECO:0000313" key="2">
    <source>
        <dbReference type="EMBL" id="AZQ20878.1"/>
    </source>
</evidence>
<organism evidence="1">
    <name type="scientific">Pompano iridovirus</name>
    <dbReference type="NCBI Taxonomy" id="2494350"/>
    <lineage>
        <taxon>Viruses</taxon>
        <taxon>Varidnaviria</taxon>
        <taxon>Bamfordvirae</taxon>
        <taxon>Nucleocytoviricota</taxon>
        <taxon>Megaviricetes</taxon>
        <taxon>Pimascovirales</taxon>
        <taxon>Pimascovirales incertae sedis</taxon>
        <taxon>Iridoviridae</taxon>
        <taxon>Alphairidovirinae</taxon>
        <taxon>Megalocytivirus</taxon>
        <taxon>Megalocytivirus pagrus1</taxon>
        <taxon>Infectious spleen and kidney necrosis virus</taxon>
    </lineage>
</organism>
<name>A0A3Q9EGH6_ISKNV</name>
<protein>
    <submittedName>
        <fullName evidence="1">Uncharacterized protein</fullName>
    </submittedName>
</protein>
<gene>
    <name evidence="1" type="primary">ORF11</name>
</gene>
<dbReference type="Proteomes" id="UP000319415">
    <property type="component" value="Segment"/>
</dbReference>
<proteinExistence type="predicted"/>
<evidence type="ECO:0000313" key="3">
    <source>
        <dbReference type="EMBL" id="AZQ21001.1"/>
    </source>
</evidence>
<reference evidence="1" key="1">
    <citation type="submission" date="2018-10" db="EMBL/GenBank/DDBJ databases">
        <title>Phylogenomic characterization of red seabream iridovirus from Florida pompano Trachinotus carolinus maricultured in the Caribbean Sea.</title>
        <authorList>
            <person name="Koda S.A."/>
            <person name="Subramaniam K."/>
            <person name="Pouder D.B."/>
            <person name="Yanong R.P."/>
            <person name="Frasca S.Jr."/>
            <person name="Waltzek T.B."/>
        </authorList>
    </citation>
    <scope>NUCLEOTIDE SEQUENCE [LARGE SCALE GENOMIC DNA]</scope>
    <source>
        <strain evidence="1">PIV2010</strain>
        <strain evidence="2">PIV2014a</strain>
        <strain evidence="3">PIV2016</strain>
    </source>
</reference>
<dbReference type="EMBL" id="MK098185">
    <property type="protein sequence ID" value="AZQ20759.1"/>
    <property type="molecule type" value="Genomic_DNA"/>
</dbReference>
<accession>A0A3Q9EGH6</accession>
<dbReference type="Proteomes" id="UP000319271">
    <property type="component" value="Segment"/>
</dbReference>
<evidence type="ECO:0000313" key="1">
    <source>
        <dbReference type="EMBL" id="AZQ20759.1"/>
    </source>
</evidence>